<dbReference type="AlphaFoldDB" id="A0A8J6JP89"/>
<reference evidence="1" key="1">
    <citation type="thesis" date="2020" institute="ProQuest LLC" country="789 East Eisenhower Parkway, Ann Arbor, MI, USA">
        <title>Comparative Genomics and Chromosome Evolution.</title>
        <authorList>
            <person name="Mudd A.B."/>
        </authorList>
    </citation>
    <scope>NUCLEOTIDE SEQUENCE</scope>
    <source>
        <strain evidence="1">HN-11 Male</strain>
        <tissue evidence="1">Kidney and liver</tissue>
    </source>
</reference>
<keyword evidence="2" id="KW-1185">Reference proteome</keyword>
<dbReference type="EMBL" id="WNTK01001513">
    <property type="protein sequence ID" value="KAG9467256.1"/>
    <property type="molecule type" value="Genomic_DNA"/>
</dbReference>
<organism evidence="1 2">
    <name type="scientific">Eleutherodactylus coqui</name>
    <name type="common">Puerto Rican coqui</name>
    <dbReference type="NCBI Taxonomy" id="57060"/>
    <lineage>
        <taxon>Eukaryota</taxon>
        <taxon>Metazoa</taxon>
        <taxon>Chordata</taxon>
        <taxon>Craniata</taxon>
        <taxon>Vertebrata</taxon>
        <taxon>Euteleostomi</taxon>
        <taxon>Amphibia</taxon>
        <taxon>Batrachia</taxon>
        <taxon>Anura</taxon>
        <taxon>Neobatrachia</taxon>
        <taxon>Hyloidea</taxon>
        <taxon>Eleutherodactylidae</taxon>
        <taxon>Eleutherodactylinae</taxon>
        <taxon>Eleutherodactylus</taxon>
        <taxon>Eleutherodactylus</taxon>
    </lineage>
</organism>
<evidence type="ECO:0000313" key="2">
    <source>
        <dbReference type="Proteomes" id="UP000770717"/>
    </source>
</evidence>
<accession>A0A8J6JP89</accession>
<protein>
    <submittedName>
        <fullName evidence="1">Uncharacterized protein</fullName>
    </submittedName>
</protein>
<evidence type="ECO:0000313" key="1">
    <source>
        <dbReference type="EMBL" id="KAG9467256.1"/>
    </source>
</evidence>
<gene>
    <name evidence="1" type="ORF">GDO78_015339</name>
</gene>
<sequence>MKYKLYMRSSKTFHYTTIAFYLHKTREPFKYPCCVSVHFGWISSFEKGNYRISLFTSSAPDMDFISTLRGLFELGVEEGSYVDNQWGPPFVHWL</sequence>
<proteinExistence type="predicted"/>
<name>A0A8J6JP89_ELECQ</name>
<comment type="caution">
    <text evidence="1">The sequence shown here is derived from an EMBL/GenBank/DDBJ whole genome shotgun (WGS) entry which is preliminary data.</text>
</comment>
<dbReference type="Proteomes" id="UP000770717">
    <property type="component" value="Unassembled WGS sequence"/>
</dbReference>